<evidence type="ECO:0000256" key="5">
    <source>
        <dbReference type="ARBA" id="ARBA00022741"/>
    </source>
</evidence>
<dbReference type="GO" id="GO:0009231">
    <property type="term" value="P:riboflavin biosynthetic process"/>
    <property type="evidence" value="ECO:0007669"/>
    <property type="project" value="UniProtKB-UniRule"/>
</dbReference>
<accession>A0A7V6A504</accession>
<dbReference type="AlphaFoldDB" id="A0A7V6A504"/>
<feature type="binding site" evidence="11">
    <location>
        <position position="69"/>
    </location>
    <ligand>
        <name>GTP</name>
        <dbReference type="ChEBI" id="CHEBI:37565"/>
    </ligand>
</feature>
<dbReference type="EMBL" id="DTGR01000159">
    <property type="protein sequence ID" value="HHS29983.1"/>
    <property type="molecule type" value="Genomic_DNA"/>
</dbReference>
<dbReference type="GO" id="GO:0008703">
    <property type="term" value="F:5-amino-6-(5-phosphoribosylamino)uracil reductase activity"/>
    <property type="evidence" value="ECO:0007669"/>
    <property type="project" value="InterPro"/>
</dbReference>
<feature type="binding site" evidence="11">
    <location>
        <position position="66"/>
    </location>
    <ligand>
        <name>Zn(2+)</name>
        <dbReference type="ChEBI" id="CHEBI:29105"/>
        <note>catalytic</note>
    </ligand>
</feature>
<keyword evidence="4 11" id="KW-0479">Metal-binding</keyword>
<dbReference type="SUPFAM" id="SSF53597">
    <property type="entry name" value="Dihydrofolate reductase-like"/>
    <property type="match status" value="1"/>
</dbReference>
<dbReference type="NCBIfam" id="TIGR00227">
    <property type="entry name" value="ribD_Cterm"/>
    <property type="match status" value="1"/>
</dbReference>
<dbReference type="GO" id="GO:0005525">
    <property type="term" value="F:GTP binding"/>
    <property type="evidence" value="ECO:0007669"/>
    <property type="project" value="UniProtKB-KW"/>
</dbReference>
<feature type="binding site" evidence="11">
    <location>
        <begin position="91"/>
        <end position="93"/>
    </location>
    <ligand>
        <name>GTP</name>
        <dbReference type="ChEBI" id="CHEBI:37565"/>
    </ligand>
</feature>
<keyword evidence="3 11" id="KW-0686">Riboflavin biosynthesis</keyword>
<evidence type="ECO:0000259" key="13">
    <source>
        <dbReference type="Pfam" id="PF01872"/>
    </source>
</evidence>
<organism evidence="14">
    <name type="scientific">Desulfobacca acetoxidans</name>
    <dbReference type="NCBI Taxonomy" id="60893"/>
    <lineage>
        <taxon>Bacteria</taxon>
        <taxon>Pseudomonadati</taxon>
        <taxon>Thermodesulfobacteriota</taxon>
        <taxon>Desulfobaccia</taxon>
        <taxon>Desulfobaccales</taxon>
        <taxon>Desulfobaccaceae</taxon>
        <taxon>Desulfobacca</taxon>
    </lineage>
</organism>
<comment type="pathway">
    <text evidence="1 11">Cofactor biosynthesis; riboflavin biosynthesis; 5-amino-6-(D-ribitylamino)uracil from GTP: step 1/4.</text>
</comment>
<dbReference type="HAMAP" id="MF_00179">
    <property type="entry name" value="RibA"/>
    <property type="match status" value="1"/>
</dbReference>
<feature type="binding site" evidence="11">
    <location>
        <position position="64"/>
    </location>
    <ligand>
        <name>Zn(2+)</name>
        <dbReference type="ChEBI" id="CHEBI:29105"/>
        <note>catalytic</note>
    </ligand>
</feature>
<dbReference type="GO" id="GO:0003935">
    <property type="term" value="F:GTP cyclohydrolase II activity"/>
    <property type="evidence" value="ECO:0007669"/>
    <property type="project" value="UniProtKB-UniRule"/>
</dbReference>
<evidence type="ECO:0000256" key="7">
    <source>
        <dbReference type="ARBA" id="ARBA00022833"/>
    </source>
</evidence>
<evidence type="ECO:0000256" key="8">
    <source>
        <dbReference type="ARBA" id="ARBA00023134"/>
    </source>
</evidence>
<dbReference type="CDD" id="cd00641">
    <property type="entry name" value="GTP_cyclohydro2"/>
    <property type="match status" value="1"/>
</dbReference>
<keyword evidence="7 11" id="KW-0862">Zinc</keyword>
<evidence type="ECO:0000256" key="2">
    <source>
        <dbReference type="ARBA" id="ARBA00005520"/>
    </source>
</evidence>
<feature type="active site" description="Nucleophile" evidence="11">
    <location>
        <position position="127"/>
    </location>
</feature>
<dbReference type="GO" id="GO:0005829">
    <property type="term" value="C:cytosol"/>
    <property type="evidence" value="ECO:0007669"/>
    <property type="project" value="TreeGrafter"/>
</dbReference>
<evidence type="ECO:0000256" key="3">
    <source>
        <dbReference type="ARBA" id="ARBA00022619"/>
    </source>
</evidence>
<dbReference type="InterPro" id="IPR024072">
    <property type="entry name" value="DHFR-like_dom_sf"/>
</dbReference>
<dbReference type="GO" id="GO:0050661">
    <property type="term" value="F:NADP binding"/>
    <property type="evidence" value="ECO:0007669"/>
    <property type="project" value="InterPro"/>
</dbReference>
<feature type="active site" description="Proton acceptor" evidence="11">
    <location>
        <position position="125"/>
    </location>
</feature>
<dbReference type="FunFam" id="3.40.50.10990:FF:000001">
    <property type="entry name" value="Riboflavin biosynthesis protein RibBA"/>
    <property type="match status" value="1"/>
</dbReference>
<reference evidence="14" key="1">
    <citation type="journal article" date="2020" name="mSystems">
        <title>Genome- and Community-Level Interaction Insights into Carbon Utilization and Element Cycling Functions of Hydrothermarchaeota in Hydrothermal Sediment.</title>
        <authorList>
            <person name="Zhou Z."/>
            <person name="Liu Y."/>
            <person name="Xu W."/>
            <person name="Pan J."/>
            <person name="Luo Z.H."/>
            <person name="Li M."/>
        </authorList>
    </citation>
    <scope>NUCLEOTIDE SEQUENCE [LARGE SCALE GENOMIC DNA]</scope>
    <source>
        <strain evidence="14">SpSt-767</strain>
    </source>
</reference>
<comment type="function">
    <text evidence="9 11">Catalyzes the conversion of GTP to 2,5-diamino-6-ribosylamino-4(3H)-pyrimidinone 5'-phosphate (DARP), formate and pyrophosphate.</text>
</comment>
<comment type="catalytic activity">
    <reaction evidence="10 11">
        <text>GTP + 4 H2O = 2,5-diamino-6-hydroxy-4-(5-phosphoribosylamino)-pyrimidine + formate + 2 phosphate + 3 H(+)</text>
        <dbReference type="Rhea" id="RHEA:23704"/>
        <dbReference type="ChEBI" id="CHEBI:15377"/>
        <dbReference type="ChEBI" id="CHEBI:15378"/>
        <dbReference type="ChEBI" id="CHEBI:15740"/>
        <dbReference type="ChEBI" id="CHEBI:37565"/>
        <dbReference type="ChEBI" id="CHEBI:43474"/>
        <dbReference type="ChEBI" id="CHEBI:58614"/>
        <dbReference type="EC" id="3.5.4.25"/>
    </reaction>
</comment>
<comment type="caution">
    <text evidence="14">The sequence shown here is derived from an EMBL/GenBank/DDBJ whole genome shotgun (WGS) entry which is preliminary data.</text>
</comment>
<dbReference type="InterPro" id="IPR000926">
    <property type="entry name" value="RibA"/>
</dbReference>
<dbReference type="InterPro" id="IPR011549">
    <property type="entry name" value="RibD_C"/>
</dbReference>
<feature type="binding site" evidence="11">
    <location>
        <position position="148"/>
    </location>
    <ligand>
        <name>GTP</name>
        <dbReference type="ChEBI" id="CHEBI:37565"/>
    </ligand>
</feature>
<feature type="domain" description="GTP cyclohydrolase II" evidence="12">
    <location>
        <begin position="6"/>
        <end position="169"/>
    </location>
</feature>
<evidence type="ECO:0000256" key="10">
    <source>
        <dbReference type="ARBA" id="ARBA00049295"/>
    </source>
</evidence>
<keyword evidence="5 11" id="KW-0547">Nucleotide-binding</keyword>
<evidence type="ECO:0000256" key="9">
    <source>
        <dbReference type="ARBA" id="ARBA00043932"/>
    </source>
</evidence>
<evidence type="ECO:0000256" key="1">
    <source>
        <dbReference type="ARBA" id="ARBA00004853"/>
    </source>
</evidence>
<name>A0A7V6A504_9BACT</name>
<comment type="cofactor">
    <cofactor evidence="11">
        <name>Zn(2+)</name>
        <dbReference type="ChEBI" id="CHEBI:29105"/>
    </cofactor>
    <text evidence="11">Binds 1 zinc ion per subunit.</text>
</comment>
<keyword evidence="8 11" id="KW-0342">GTP-binding</keyword>
<feature type="binding site" evidence="11">
    <location>
        <position position="113"/>
    </location>
    <ligand>
        <name>GTP</name>
        <dbReference type="ChEBI" id="CHEBI:37565"/>
    </ligand>
</feature>
<dbReference type="InterPro" id="IPR002734">
    <property type="entry name" value="RibDG_C"/>
</dbReference>
<gene>
    <name evidence="11 14" type="primary">ribA</name>
    <name evidence="14" type="ORF">ENV52_09830</name>
</gene>
<dbReference type="Gene3D" id="3.40.50.10990">
    <property type="entry name" value="GTP cyclohydrolase II"/>
    <property type="match status" value="1"/>
</dbReference>
<dbReference type="SUPFAM" id="SSF142695">
    <property type="entry name" value="RibA-like"/>
    <property type="match status" value="1"/>
</dbReference>
<feature type="binding site" evidence="11">
    <location>
        <position position="53"/>
    </location>
    <ligand>
        <name>Zn(2+)</name>
        <dbReference type="ChEBI" id="CHEBI:29105"/>
        <note>catalytic</note>
    </ligand>
</feature>
<dbReference type="Pfam" id="PF01872">
    <property type="entry name" value="RibD_C"/>
    <property type="match status" value="1"/>
</dbReference>
<dbReference type="EC" id="3.5.4.25" evidence="11"/>
<evidence type="ECO:0000256" key="6">
    <source>
        <dbReference type="ARBA" id="ARBA00022801"/>
    </source>
</evidence>
<dbReference type="NCBIfam" id="NF001591">
    <property type="entry name" value="PRK00393.1"/>
    <property type="match status" value="1"/>
</dbReference>
<comment type="similarity">
    <text evidence="2">In the N-terminal section; belongs to the DHBP synthase family.</text>
</comment>
<protein>
    <recommendedName>
        <fullName evidence="11">GTP cyclohydrolase-2</fullName>
        <ecNumber evidence="11">3.5.4.25</ecNumber>
    </recommendedName>
    <alternativeName>
        <fullName evidence="11">GTP cyclohydrolase II</fullName>
    </alternativeName>
</protein>
<sequence length="460" mass="50287">MVIRRAQARIPTEWGEFQLFLYEDDREHKEHLALVQGEVAGARNVLVRVHSECFTGDVLGSLRCDCGEQFTLAMRMIAEAGAGVLLYLRQEGRGIGLVKKMEAYNLQDQGMDTVDANLALGHQADERDYDIAALILEDLGLCTIRLLTNNPHKIESLENLGIEITERLPLISRVTPENCEYLLTKARRMNHLLTPEQPGPAFSNDQILLFKLREIATQGGTCRREQQRPLVTLTYAQSLDGSIAARPGHPLGISCAASQAFTHSLRAAHDAILVGIGTVLADNPRLNVRLVPGRNPQPILLDSRLRFPSYANLLKDGNLPWVITTPTAEASRQADLEKQGARVIRLPQGSCGGIDLTALLAKLGEMGINSLMVEGGAQVITSFITSQLVDQVIVTVAPVLVGGLRVLDSSLSLPLRNFPRLTQVTFHQVGEDLVLWGIPDWPSSSQQEATGNLAGQAADR</sequence>
<dbReference type="UniPathway" id="UPA00275">
    <property type="reaction ID" value="UER00400"/>
</dbReference>
<evidence type="ECO:0000256" key="4">
    <source>
        <dbReference type="ARBA" id="ARBA00022723"/>
    </source>
</evidence>
<dbReference type="NCBIfam" id="TIGR00505">
    <property type="entry name" value="ribA"/>
    <property type="match status" value="1"/>
</dbReference>
<dbReference type="PANTHER" id="PTHR21327:SF18">
    <property type="entry name" value="3,4-DIHYDROXY-2-BUTANONE 4-PHOSPHATE SYNTHASE"/>
    <property type="match status" value="1"/>
</dbReference>
<dbReference type="Pfam" id="PF00925">
    <property type="entry name" value="GTP_cyclohydro2"/>
    <property type="match status" value="1"/>
</dbReference>
<proteinExistence type="inferred from homology"/>
<feature type="domain" description="Bacterial bifunctional deaminase-reductase C-terminal" evidence="13">
    <location>
        <begin position="229"/>
        <end position="435"/>
    </location>
</feature>
<dbReference type="InterPro" id="IPR036144">
    <property type="entry name" value="RibA-like_sf"/>
</dbReference>
<feature type="binding site" evidence="11">
    <location>
        <position position="153"/>
    </location>
    <ligand>
        <name>GTP</name>
        <dbReference type="ChEBI" id="CHEBI:37565"/>
    </ligand>
</feature>
<evidence type="ECO:0000256" key="11">
    <source>
        <dbReference type="HAMAP-Rule" id="MF_00179"/>
    </source>
</evidence>
<keyword evidence="6 11" id="KW-0378">Hydrolase</keyword>
<evidence type="ECO:0000259" key="12">
    <source>
        <dbReference type="Pfam" id="PF00925"/>
    </source>
</evidence>
<dbReference type="PANTHER" id="PTHR21327">
    <property type="entry name" value="GTP CYCLOHYDROLASE II-RELATED"/>
    <property type="match status" value="1"/>
</dbReference>
<dbReference type="GO" id="GO:0008270">
    <property type="term" value="F:zinc ion binding"/>
    <property type="evidence" value="ECO:0007669"/>
    <property type="project" value="UniProtKB-UniRule"/>
</dbReference>
<dbReference type="GO" id="GO:0008686">
    <property type="term" value="F:3,4-dihydroxy-2-butanone-4-phosphate synthase activity"/>
    <property type="evidence" value="ECO:0007669"/>
    <property type="project" value="TreeGrafter"/>
</dbReference>
<evidence type="ECO:0000313" key="14">
    <source>
        <dbReference type="EMBL" id="HHS29983.1"/>
    </source>
</evidence>
<dbReference type="InterPro" id="IPR032677">
    <property type="entry name" value="GTP_cyclohydro_II"/>
</dbReference>
<feature type="binding site" evidence="11">
    <location>
        <begin position="48"/>
        <end position="52"/>
    </location>
    <ligand>
        <name>GTP</name>
        <dbReference type="ChEBI" id="CHEBI:37565"/>
    </ligand>
</feature>
<comment type="similarity">
    <text evidence="11">Belongs to the GTP cyclohydrolase II family.</text>
</comment>
<dbReference type="Gene3D" id="3.40.430.10">
    <property type="entry name" value="Dihydrofolate Reductase, subunit A"/>
    <property type="match status" value="1"/>
</dbReference>